<feature type="transmembrane region" description="Helical" evidence="6">
    <location>
        <begin position="220"/>
        <end position="243"/>
    </location>
</feature>
<feature type="transmembrane region" description="Helical" evidence="6">
    <location>
        <begin position="286"/>
        <end position="303"/>
    </location>
</feature>
<dbReference type="Pfam" id="PF07690">
    <property type="entry name" value="MFS_1"/>
    <property type="match status" value="1"/>
</dbReference>
<dbReference type="PROSITE" id="PS50850">
    <property type="entry name" value="MFS"/>
    <property type="match status" value="1"/>
</dbReference>
<dbReference type="CDD" id="cd17324">
    <property type="entry name" value="MFS_NepI_like"/>
    <property type="match status" value="1"/>
</dbReference>
<keyword evidence="4 6" id="KW-1133">Transmembrane helix</keyword>
<evidence type="ECO:0000313" key="9">
    <source>
        <dbReference type="Proteomes" id="UP000800981"/>
    </source>
</evidence>
<organism evidence="8 9">
    <name type="scientific">Motilibacter deserti</name>
    <dbReference type="NCBI Taxonomy" id="2714956"/>
    <lineage>
        <taxon>Bacteria</taxon>
        <taxon>Bacillati</taxon>
        <taxon>Actinomycetota</taxon>
        <taxon>Actinomycetes</taxon>
        <taxon>Motilibacterales</taxon>
        <taxon>Motilibacteraceae</taxon>
        <taxon>Motilibacter</taxon>
    </lineage>
</organism>
<comment type="caution">
    <text evidence="8">The sequence shown here is derived from an EMBL/GenBank/DDBJ whole genome shotgun (WGS) entry which is preliminary data.</text>
</comment>
<feature type="transmembrane region" description="Helical" evidence="6">
    <location>
        <begin position="309"/>
        <end position="331"/>
    </location>
</feature>
<evidence type="ECO:0000256" key="1">
    <source>
        <dbReference type="ARBA" id="ARBA00004651"/>
    </source>
</evidence>
<feature type="domain" description="Major facilitator superfamily (MFS) profile" evidence="7">
    <location>
        <begin position="24"/>
        <end position="398"/>
    </location>
</feature>
<evidence type="ECO:0000256" key="2">
    <source>
        <dbReference type="ARBA" id="ARBA00022475"/>
    </source>
</evidence>
<evidence type="ECO:0000313" key="8">
    <source>
        <dbReference type="EMBL" id="NHC13153.1"/>
    </source>
</evidence>
<evidence type="ECO:0000256" key="6">
    <source>
        <dbReference type="SAM" id="Phobius"/>
    </source>
</evidence>
<keyword evidence="9" id="KW-1185">Reference proteome</keyword>
<protein>
    <submittedName>
        <fullName evidence="8">MFS transporter</fullName>
    </submittedName>
</protein>
<dbReference type="InterPro" id="IPR036259">
    <property type="entry name" value="MFS_trans_sf"/>
</dbReference>
<dbReference type="PANTHER" id="PTHR43124">
    <property type="entry name" value="PURINE EFFLUX PUMP PBUE"/>
    <property type="match status" value="1"/>
</dbReference>
<accession>A0ABX0GQN2</accession>
<feature type="transmembrane region" description="Helical" evidence="6">
    <location>
        <begin position="62"/>
        <end position="84"/>
    </location>
</feature>
<comment type="subcellular location">
    <subcellularLocation>
        <location evidence="1">Cell membrane</location>
        <topology evidence="1">Multi-pass membrane protein</topology>
    </subcellularLocation>
</comment>
<proteinExistence type="predicted"/>
<keyword evidence="2" id="KW-1003">Cell membrane</keyword>
<evidence type="ECO:0000259" key="7">
    <source>
        <dbReference type="PROSITE" id="PS50850"/>
    </source>
</evidence>
<evidence type="ECO:0000256" key="3">
    <source>
        <dbReference type="ARBA" id="ARBA00022692"/>
    </source>
</evidence>
<gene>
    <name evidence="8" type="ORF">G9H71_05085</name>
</gene>
<feature type="transmembrane region" description="Helical" evidence="6">
    <location>
        <begin position="150"/>
        <end position="171"/>
    </location>
</feature>
<dbReference type="InterPro" id="IPR050189">
    <property type="entry name" value="MFS_Efflux_Transporters"/>
</dbReference>
<dbReference type="RefSeq" id="WP_166278721.1">
    <property type="nucleotide sequence ID" value="NZ_JAANNP010000001.1"/>
</dbReference>
<evidence type="ECO:0000256" key="5">
    <source>
        <dbReference type="ARBA" id="ARBA00023136"/>
    </source>
</evidence>
<feature type="transmembrane region" description="Helical" evidence="6">
    <location>
        <begin position="374"/>
        <end position="392"/>
    </location>
</feature>
<dbReference type="Proteomes" id="UP000800981">
    <property type="component" value="Unassembled WGS sequence"/>
</dbReference>
<feature type="transmembrane region" description="Helical" evidence="6">
    <location>
        <begin position="116"/>
        <end position="138"/>
    </location>
</feature>
<name>A0ABX0GQN2_9ACTN</name>
<feature type="transmembrane region" description="Helical" evidence="6">
    <location>
        <begin position="21"/>
        <end position="42"/>
    </location>
</feature>
<feature type="transmembrane region" description="Helical" evidence="6">
    <location>
        <begin position="177"/>
        <end position="199"/>
    </location>
</feature>
<feature type="transmembrane region" description="Helical" evidence="6">
    <location>
        <begin position="91"/>
        <end position="110"/>
    </location>
</feature>
<reference evidence="8 9" key="1">
    <citation type="submission" date="2020-03" db="EMBL/GenBank/DDBJ databases">
        <title>Two novel Motilibacter sp.</title>
        <authorList>
            <person name="Liu S."/>
        </authorList>
    </citation>
    <scope>NUCLEOTIDE SEQUENCE [LARGE SCALE GENOMIC DNA]</scope>
    <source>
        <strain evidence="8 9">E257</strain>
    </source>
</reference>
<feature type="transmembrane region" description="Helical" evidence="6">
    <location>
        <begin position="255"/>
        <end position="279"/>
    </location>
</feature>
<keyword evidence="3 6" id="KW-0812">Transmembrane</keyword>
<keyword evidence="5 6" id="KW-0472">Membrane</keyword>
<dbReference type="InterPro" id="IPR011701">
    <property type="entry name" value="MFS"/>
</dbReference>
<sequence length="406" mass="40346">MPSPTAPPAPASPASAPPARLPFGVLTLLGAVVFAAITTEILPVGLLSVMGPGLGVSESRLGLLVSVYAVVVVVGSIRLTALLVRWPRRKALGAVLLAYALSNLVVAAVAEFWVALAARVLAGLAHAGVFSVVVALAVTAVRPEQAGRAIAYVNAGNALAFSFGVPIGTFLGTAVGWRWAFALAGIGLLVLALAAARVLPPAPAPATGAHPPVRDALRRPALAAVALTIMVFTLGHYTAYTYISPLLLHAGVPEPALGAALLGYGAGSLVGLAAAAALADRRLHSGLTAAFALAVAALLALGGPASSPWTATAAVVVWGVAFGALPTLLQTAALRATPDSPDLAPSVVNSSWNVGIASGGLLGGRVLESAAPPAVAYAGAGLAAVAVLLVLAGRRRASRRPGLLPS</sequence>
<evidence type="ECO:0000256" key="4">
    <source>
        <dbReference type="ARBA" id="ARBA00022989"/>
    </source>
</evidence>
<dbReference type="EMBL" id="JAANNP010000001">
    <property type="protein sequence ID" value="NHC13153.1"/>
    <property type="molecule type" value="Genomic_DNA"/>
</dbReference>
<dbReference type="PANTHER" id="PTHR43124:SF3">
    <property type="entry name" value="CHLORAMPHENICOL EFFLUX PUMP RV0191"/>
    <property type="match status" value="1"/>
</dbReference>
<dbReference type="SUPFAM" id="SSF103473">
    <property type="entry name" value="MFS general substrate transporter"/>
    <property type="match status" value="1"/>
</dbReference>
<dbReference type="InterPro" id="IPR020846">
    <property type="entry name" value="MFS_dom"/>
</dbReference>
<dbReference type="Gene3D" id="1.20.1250.20">
    <property type="entry name" value="MFS general substrate transporter like domains"/>
    <property type="match status" value="1"/>
</dbReference>